<evidence type="ECO:0000313" key="11">
    <source>
        <dbReference type="EMBL" id="WBW50203.1"/>
    </source>
</evidence>
<evidence type="ECO:0000256" key="4">
    <source>
        <dbReference type="ARBA" id="ARBA00022490"/>
    </source>
</evidence>
<dbReference type="SUPFAM" id="SSF52540">
    <property type="entry name" value="P-loop containing nucleoside triphosphate hydrolases"/>
    <property type="match status" value="1"/>
</dbReference>
<keyword evidence="6" id="KW-0479">Metal-binding</keyword>
<dbReference type="PANTHER" id="PTHR33540:SF2">
    <property type="entry name" value="TRNA THREONYLCARBAMOYLADENOSINE BIOSYNTHESIS PROTEIN TSAE"/>
    <property type="match status" value="1"/>
</dbReference>
<dbReference type="Gene3D" id="3.40.50.300">
    <property type="entry name" value="P-loop containing nucleotide triphosphate hydrolases"/>
    <property type="match status" value="1"/>
</dbReference>
<comment type="similarity">
    <text evidence="2">Belongs to the TsaE family.</text>
</comment>
<keyword evidence="9" id="KW-0460">Magnesium</keyword>
<dbReference type="NCBIfam" id="TIGR00150">
    <property type="entry name" value="T6A_YjeE"/>
    <property type="match status" value="1"/>
</dbReference>
<evidence type="ECO:0000313" key="12">
    <source>
        <dbReference type="Proteomes" id="UP001210339"/>
    </source>
</evidence>
<evidence type="ECO:0000256" key="6">
    <source>
        <dbReference type="ARBA" id="ARBA00022723"/>
    </source>
</evidence>
<keyword evidence="8" id="KW-0067">ATP-binding</keyword>
<keyword evidence="12" id="KW-1185">Reference proteome</keyword>
<dbReference type="Proteomes" id="UP001210339">
    <property type="component" value="Chromosome"/>
</dbReference>
<comment type="subcellular location">
    <subcellularLocation>
        <location evidence="1">Cytoplasm</location>
    </subcellularLocation>
</comment>
<protein>
    <recommendedName>
        <fullName evidence="3">tRNA threonylcarbamoyladenosine biosynthesis protein TsaE</fullName>
    </recommendedName>
    <alternativeName>
        <fullName evidence="10">t(6)A37 threonylcarbamoyladenosine biosynthesis protein TsaE</fullName>
    </alternativeName>
</protein>
<evidence type="ECO:0000256" key="10">
    <source>
        <dbReference type="ARBA" id="ARBA00032441"/>
    </source>
</evidence>
<keyword evidence="4" id="KW-0963">Cytoplasm</keyword>
<reference evidence="11 12" key="1">
    <citation type="submission" date="2023-01" db="EMBL/GenBank/DDBJ databases">
        <authorList>
            <person name="Lee S.H."/>
            <person name="Jung H.S."/>
            <person name="Yun J.U."/>
        </authorList>
    </citation>
    <scope>NUCLEOTIDE SEQUENCE [LARGE SCALE GENOMIC DNA]</scope>
    <source>
        <strain evidence="11 12">CBA3646</strain>
    </source>
</reference>
<evidence type="ECO:0000256" key="8">
    <source>
        <dbReference type="ARBA" id="ARBA00022840"/>
    </source>
</evidence>
<name>A0ABY7QWD0_9FIRM</name>
<organism evidence="11 12">
    <name type="scientific">Peptoniphilus equinus</name>
    <dbReference type="NCBI Taxonomy" id="3016343"/>
    <lineage>
        <taxon>Bacteria</taxon>
        <taxon>Bacillati</taxon>
        <taxon>Bacillota</taxon>
        <taxon>Tissierellia</taxon>
        <taxon>Tissierellales</taxon>
        <taxon>Peptoniphilaceae</taxon>
        <taxon>Peptoniphilus</taxon>
    </lineage>
</organism>
<dbReference type="InterPro" id="IPR003442">
    <property type="entry name" value="T6A_TsaE"/>
</dbReference>
<evidence type="ECO:0000256" key="7">
    <source>
        <dbReference type="ARBA" id="ARBA00022741"/>
    </source>
</evidence>
<evidence type="ECO:0000256" key="3">
    <source>
        <dbReference type="ARBA" id="ARBA00019010"/>
    </source>
</evidence>
<dbReference type="Pfam" id="PF02367">
    <property type="entry name" value="TsaE"/>
    <property type="match status" value="1"/>
</dbReference>
<keyword evidence="7" id="KW-0547">Nucleotide-binding</keyword>
<evidence type="ECO:0000256" key="1">
    <source>
        <dbReference type="ARBA" id="ARBA00004496"/>
    </source>
</evidence>
<dbReference type="InterPro" id="IPR027417">
    <property type="entry name" value="P-loop_NTPase"/>
</dbReference>
<dbReference type="EMBL" id="CP115667">
    <property type="protein sequence ID" value="WBW50203.1"/>
    <property type="molecule type" value="Genomic_DNA"/>
</dbReference>
<evidence type="ECO:0000256" key="5">
    <source>
        <dbReference type="ARBA" id="ARBA00022694"/>
    </source>
</evidence>
<keyword evidence="5" id="KW-0819">tRNA processing</keyword>
<proteinExistence type="inferred from homology"/>
<accession>A0ABY7QWD0</accession>
<dbReference type="PANTHER" id="PTHR33540">
    <property type="entry name" value="TRNA THREONYLCARBAMOYLADENOSINE BIOSYNTHESIS PROTEIN TSAE"/>
    <property type="match status" value="1"/>
</dbReference>
<gene>
    <name evidence="11" type="primary">tsaE</name>
    <name evidence="11" type="ORF">O6R05_01190</name>
</gene>
<sequence length="148" mass="16234">MSIAKVFKCPKLSDTRALGEQIGALLNKGDVVALNGELGAGKTTLTQAIAKGMGIDDVVTSATFSLINEYDGDVPLYHFDTYRLDNVEAMAYMGFDEYFYGDGVCVVEWAETIRDFLPEAYLDIEIDGDHTFTIKGSGHYGDLVERLC</sequence>
<evidence type="ECO:0000256" key="9">
    <source>
        <dbReference type="ARBA" id="ARBA00022842"/>
    </source>
</evidence>
<evidence type="ECO:0000256" key="2">
    <source>
        <dbReference type="ARBA" id="ARBA00007599"/>
    </source>
</evidence>